<reference evidence="1" key="1">
    <citation type="journal article" date="2023" name="Access Microbiol">
        <title>De-novo genome assembly for Akanthomyces muscarius, a biocontrol agent of insect agricultural pests.</title>
        <authorList>
            <person name="Erdos Z."/>
            <person name="Studholme D.J."/>
            <person name="Raymond B."/>
            <person name="Sharma M."/>
        </authorList>
    </citation>
    <scope>NUCLEOTIDE SEQUENCE</scope>
    <source>
        <strain evidence="1">Ve6</strain>
    </source>
</reference>
<comment type="caution">
    <text evidence="1">The sequence shown here is derived from an EMBL/GenBank/DDBJ whole genome shotgun (WGS) entry which is preliminary data.</text>
</comment>
<proteinExistence type="predicted"/>
<sequence>MRIEAALLWYSRPSWTGKIYCGAKFPSVQPLHPAAVQRMQLSEPWPLEQRAAMHISAADFSARDVSA</sequence>
<name>A0A9W8Q9P5_AKAMU</name>
<protein>
    <submittedName>
        <fullName evidence="1">Uncharacterized protein</fullName>
    </submittedName>
</protein>
<gene>
    <name evidence="1" type="ORF">LMH87_010958</name>
</gene>
<evidence type="ECO:0000313" key="2">
    <source>
        <dbReference type="Proteomes" id="UP001144673"/>
    </source>
</evidence>
<dbReference type="EMBL" id="JAJHUN010000009">
    <property type="protein sequence ID" value="KAJ4150196.1"/>
    <property type="molecule type" value="Genomic_DNA"/>
</dbReference>
<dbReference type="RefSeq" id="XP_056051910.1">
    <property type="nucleotide sequence ID" value="XM_056200018.1"/>
</dbReference>
<organism evidence="1 2">
    <name type="scientific">Akanthomyces muscarius</name>
    <name type="common">Entomopathogenic fungus</name>
    <name type="synonym">Lecanicillium muscarium</name>
    <dbReference type="NCBI Taxonomy" id="2231603"/>
    <lineage>
        <taxon>Eukaryota</taxon>
        <taxon>Fungi</taxon>
        <taxon>Dikarya</taxon>
        <taxon>Ascomycota</taxon>
        <taxon>Pezizomycotina</taxon>
        <taxon>Sordariomycetes</taxon>
        <taxon>Hypocreomycetidae</taxon>
        <taxon>Hypocreales</taxon>
        <taxon>Cordycipitaceae</taxon>
        <taxon>Akanthomyces</taxon>
    </lineage>
</organism>
<dbReference type="Proteomes" id="UP001144673">
    <property type="component" value="Chromosome 4"/>
</dbReference>
<evidence type="ECO:0000313" key="1">
    <source>
        <dbReference type="EMBL" id="KAJ4150196.1"/>
    </source>
</evidence>
<dbReference type="KEGG" id="amus:LMH87_010958"/>
<accession>A0A9W8Q9P5</accession>
<dbReference type="GeneID" id="80898117"/>
<keyword evidence="2" id="KW-1185">Reference proteome</keyword>
<dbReference type="AlphaFoldDB" id="A0A9W8Q9P5"/>